<accession>A0ABD3FVF0</accession>
<reference evidence="3 4" key="1">
    <citation type="submission" date="2024-09" db="EMBL/GenBank/DDBJ databases">
        <title>Genome sequencing and assembly of Phytophthora oleae, isolate VK10A, causative agent of rot of olive drupes.</title>
        <authorList>
            <person name="Conti Taguali S."/>
            <person name="Riolo M."/>
            <person name="La Spada F."/>
            <person name="Cacciola S.O."/>
            <person name="Dionisio G."/>
        </authorList>
    </citation>
    <scope>NUCLEOTIDE SEQUENCE [LARGE SCALE GENOMIC DNA]</scope>
    <source>
        <strain evidence="3 4">VK10A</strain>
    </source>
</reference>
<feature type="region of interest" description="Disordered" evidence="2">
    <location>
        <begin position="94"/>
        <end position="115"/>
    </location>
</feature>
<name>A0ABD3FVF0_9STRA</name>
<evidence type="ECO:0000313" key="3">
    <source>
        <dbReference type="EMBL" id="KAL3669665.1"/>
    </source>
</evidence>
<keyword evidence="1" id="KW-0175">Coiled coil</keyword>
<protein>
    <submittedName>
        <fullName evidence="3">Uncharacterized protein</fullName>
    </submittedName>
</protein>
<feature type="region of interest" description="Disordered" evidence="2">
    <location>
        <begin position="150"/>
        <end position="183"/>
    </location>
</feature>
<evidence type="ECO:0000256" key="1">
    <source>
        <dbReference type="SAM" id="Coils"/>
    </source>
</evidence>
<proteinExistence type="predicted"/>
<feature type="compositionally biased region" description="Basic and acidic residues" evidence="2">
    <location>
        <begin position="174"/>
        <end position="183"/>
    </location>
</feature>
<feature type="compositionally biased region" description="Basic and acidic residues" evidence="2">
    <location>
        <begin position="94"/>
        <end position="107"/>
    </location>
</feature>
<keyword evidence="4" id="KW-1185">Reference proteome</keyword>
<organism evidence="3 4">
    <name type="scientific">Phytophthora oleae</name>
    <dbReference type="NCBI Taxonomy" id="2107226"/>
    <lineage>
        <taxon>Eukaryota</taxon>
        <taxon>Sar</taxon>
        <taxon>Stramenopiles</taxon>
        <taxon>Oomycota</taxon>
        <taxon>Peronosporomycetes</taxon>
        <taxon>Peronosporales</taxon>
        <taxon>Peronosporaceae</taxon>
        <taxon>Phytophthora</taxon>
    </lineage>
</organism>
<dbReference type="AlphaFoldDB" id="A0ABD3FVF0"/>
<comment type="caution">
    <text evidence="3">The sequence shown here is derived from an EMBL/GenBank/DDBJ whole genome shotgun (WGS) entry which is preliminary data.</text>
</comment>
<dbReference type="Proteomes" id="UP001632037">
    <property type="component" value="Unassembled WGS sequence"/>
</dbReference>
<evidence type="ECO:0000313" key="4">
    <source>
        <dbReference type="Proteomes" id="UP001632037"/>
    </source>
</evidence>
<gene>
    <name evidence="3" type="ORF">V7S43_005048</name>
</gene>
<evidence type="ECO:0000256" key="2">
    <source>
        <dbReference type="SAM" id="MobiDB-lite"/>
    </source>
</evidence>
<sequence length="247" mass="28208">MDPRHGVLRLKEFLQTVSTCDDLHRQENAVLREQVHDLTELLAAFNLCEIEDAHLEAVRDRAFRRDIAPESELLEVYQLERQLQQQALLSALNEERGASSGRRKESEQLESVASASKRDFEALQRRVGGLEQNVANLRLRHDLLLETAPRLKTPTVEEKPGHVNPPSPSGGNETDSHHRPEVSNPDEHAVIELATENMVNTIQEQKQRIVELEEALALEEGKNAKLAQQCHRFEKVEKILIEFNRRC</sequence>
<feature type="coiled-coil region" evidence="1">
    <location>
        <begin position="195"/>
        <end position="229"/>
    </location>
</feature>
<dbReference type="EMBL" id="JBIMZQ010000008">
    <property type="protein sequence ID" value="KAL3669665.1"/>
    <property type="molecule type" value="Genomic_DNA"/>
</dbReference>